<sequence>MAFGILDDHKLDNVPGTGLLSDKTSNQMTAEEARGLKRGAGKHSHIVLIPQPSDDPRDPLNWPRWKKEACFWTIVFTTTVSDALWSIARPAYVQLSKEFHVSIDEVASSFSSNLLGFAAFTLVQNPFAIKYGHRVVYIVSSLLLGFWFMSIACGLSFVAVFFFAPETTYKRNSVVESTKHSDVQIHNNDSHRHGVESLSPATYLSQLKIYNGTFSNESVFKIFLQPLPFVLSPMTLFALICYCIPTSLLALVSQCASTIFTIEYGFNTVQIGLTSLTGVVGIALAMLVTGPFNDWVIIQMSRRNRGIYEPEYRLVFMHSMVIAVLAYAGWAIGNDRHMPWIGAAACMTMLYLSVFISWSPPFTYLIDTHGTNAAHIIVLLKCAKNILSYGATFFANRVILAHGVKATLLVFAACHAACWLASVVMYVFGKRVRSFVARHPRLFGGDLPERDLPQSKSKQ</sequence>
<feature type="transmembrane region" description="Helical" evidence="5">
    <location>
        <begin position="69"/>
        <end position="87"/>
    </location>
</feature>
<evidence type="ECO:0000313" key="7">
    <source>
        <dbReference type="Proteomes" id="UP000230002"/>
    </source>
</evidence>
<dbReference type="Gene3D" id="1.20.1250.20">
    <property type="entry name" value="MFS general substrate transporter like domains"/>
    <property type="match status" value="1"/>
</dbReference>
<proteinExistence type="predicted"/>
<dbReference type="OrthoDB" id="5215911at2759"/>
<accession>A0A2G8SBM6</accession>
<gene>
    <name evidence="6" type="ORF">GSI_05838</name>
</gene>
<dbReference type="Proteomes" id="UP000230002">
    <property type="component" value="Unassembled WGS sequence"/>
</dbReference>
<protein>
    <submittedName>
        <fullName evidence="6">MFS general substrate transporter</fullName>
    </submittedName>
</protein>
<evidence type="ECO:0000256" key="3">
    <source>
        <dbReference type="ARBA" id="ARBA00022989"/>
    </source>
</evidence>
<evidence type="ECO:0000256" key="2">
    <source>
        <dbReference type="ARBA" id="ARBA00022692"/>
    </source>
</evidence>
<keyword evidence="7" id="KW-1185">Reference proteome</keyword>
<keyword evidence="3 5" id="KW-1133">Transmembrane helix</keyword>
<evidence type="ECO:0000256" key="4">
    <source>
        <dbReference type="ARBA" id="ARBA00023136"/>
    </source>
</evidence>
<feature type="transmembrane region" description="Helical" evidence="5">
    <location>
        <begin position="264"/>
        <end position="292"/>
    </location>
</feature>
<dbReference type="STRING" id="1077348.A0A2G8SBM6"/>
<keyword evidence="4 5" id="KW-0472">Membrane</keyword>
<dbReference type="InterPro" id="IPR036259">
    <property type="entry name" value="MFS_trans_sf"/>
</dbReference>
<dbReference type="PANTHER" id="PTHR23502:SF4">
    <property type="entry name" value="MAJOR FACILITATOR SUPERFAMILY (MFS) PROFILE DOMAIN-CONTAINING PROTEIN-RELATED"/>
    <property type="match status" value="1"/>
</dbReference>
<feature type="transmembrane region" description="Helical" evidence="5">
    <location>
        <begin position="340"/>
        <end position="358"/>
    </location>
</feature>
<evidence type="ECO:0000256" key="5">
    <source>
        <dbReference type="SAM" id="Phobius"/>
    </source>
</evidence>
<feature type="transmembrane region" description="Helical" evidence="5">
    <location>
        <begin position="312"/>
        <end position="333"/>
    </location>
</feature>
<dbReference type="EMBL" id="AYKW01000012">
    <property type="protein sequence ID" value="PIL31142.1"/>
    <property type="molecule type" value="Genomic_DNA"/>
</dbReference>
<evidence type="ECO:0000256" key="1">
    <source>
        <dbReference type="ARBA" id="ARBA00004141"/>
    </source>
</evidence>
<dbReference type="GO" id="GO:0005886">
    <property type="term" value="C:plasma membrane"/>
    <property type="evidence" value="ECO:0007669"/>
    <property type="project" value="TreeGrafter"/>
</dbReference>
<dbReference type="GO" id="GO:0022857">
    <property type="term" value="F:transmembrane transporter activity"/>
    <property type="evidence" value="ECO:0007669"/>
    <property type="project" value="TreeGrafter"/>
</dbReference>
<dbReference type="SUPFAM" id="SSF103473">
    <property type="entry name" value="MFS general substrate transporter"/>
    <property type="match status" value="1"/>
</dbReference>
<name>A0A2G8SBM6_9APHY</name>
<organism evidence="6 7">
    <name type="scientific">Ganoderma sinense ZZ0214-1</name>
    <dbReference type="NCBI Taxonomy" id="1077348"/>
    <lineage>
        <taxon>Eukaryota</taxon>
        <taxon>Fungi</taxon>
        <taxon>Dikarya</taxon>
        <taxon>Basidiomycota</taxon>
        <taxon>Agaricomycotina</taxon>
        <taxon>Agaricomycetes</taxon>
        <taxon>Polyporales</taxon>
        <taxon>Polyporaceae</taxon>
        <taxon>Ganoderma</taxon>
    </lineage>
</organism>
<reference evidence="6 7" key="1">
    <citation type="journal article" date="2015" name="Sci. Rep.">
        <title>Chromosome-level genome map provides insights into diverse defense mechanisms in the medicinal fungus Ganoderma sinense.</title>
        <authorList>
            <person name="Zhu Y."/>
            <person name="Xu J."/>
            <person name="Sun C."/>
            <person name="Zhou S."/>
            <person name="Xu H."/>
            <person name="Nelson D.R."/>
            <person name="Qian J."/>
            <person name="Song J."/>
            <person name="Luo H."/>
            <person name="Xiang L."/>
            <person name="Li Y."/>
            <person name="Xu Z."/>
            <person name="Ji A."/>
            <person name="Wang L."/>
            <person name="Lu S."/>
            <person name="Hayward A."/>
            <person name="Sun W."/>
            <person name="Li X."/>
            <person name="Schwartz D.C."/>
            <person name="Wang Y."/>
            <person name="Chen S."/>
        </authorList>
    </citation>
    <scope>NUCLEOTIDE SEQUENCE [LARGE SCALE GENOMIC DNA]</scope>
    <source>
        <strain evidence="6 7">ZZ0214-1</strain>
    </source>
</reference>
<evidence type="ECO:0000313" key="6">
    <source>
        <dbReference type="EMBL" id="PIL31142.1"/>
    </source>
</evidence>
<dbReference type="AlphaFoldDB" id="A0A2G8SBM6"/>
<feature type="transmembrane region" description="Helical" evidence="5">
    <location>
        <begin position="406"/>
        <end position="428"/>
    </location>
</feature>
<comment type="subcellular location">
    <subcellularLocation>
        <location evidence="1">Membrane</location>
        <topology evidence="1">Multi-pass membrane protein</topology>
    </subcellularLocation>
</comment>
<dbReference type="PANTHER" id="PTHR23502">
    <property type="entry name" value="MAJOR FACILITATOR SUPERFAMILY"/>
    <property type="match status" value="1"/>
</dbReference>
<comment type="caution">
    <text evidence="6">The sequence shown here is derived from an EMBL/GenBank/DDBJ whole genome shotgun (WGS) entry which is preliminary data.</text>
</comment>
<keyword evidence="2 5" id="KW-0812">Transmembrane</keyword>
<feature type="transmembrane region" description="Helical" evidence="5">
    <location>
        <begin position="229"/>
        <end position="252"/>
    </location>
</feature>
<feature type="transmembrane region" description="Helical" evidence="5">
    <location>
        <begin position="107"/>
        <end position="123"/>
    </location>
</feature>
<feature type="transmembrane region" description="Helical" evidence="5">
    <location>
        <begin position="135"/>
        <end position="164"/>
    </location>
</feature>